<dbReference type="Pfam" id="PF02210">
    <property type="entry name" value="Laminin_G_2"/>
    <property type="match status" value="1"/>
</dbReference>
<keyword evidence="1" id="KW-1015">Disulfide bond</keyword>
<keyword evidence="4" id="KW-1185">Reference proteome</keyword>
<dbReference type="SMART" id="SM00282">
    <property type="entry name" value="LamG"/>
    <property type="match status" value="1"/>
</dbReference>
<evidence type="ECO:0000256" key="1">
    <source>
        <dbReference type="PROSITE-ProRule" id="PRU00122"/>
    </source>
</evidence>
<protein>
    <recommendedName>
        <fullName evidence="2">Laminin G domain-containing protein</fullName>
    </recommendedName>
</protein>
<dbReference type="PROSITE" id="PS50025">
    <property type="entry name" value="LAM_G_DOMAIN"/>
    <property type="match status" value="1"/>
</dbReference>
<dbReference type="PANTHER" id="PTHR15036">
    <property type="entry name" value="PIKACHURIN-LIKE PROTEIN"/>
    <property type="match status" value="1"/>
</dbReference>
<sequence length="170" mass="19321">MYKGTSFVKRTRGNKIDIQMWVKPEGKDGLLFWVGKEQHSAFSDFLSVGFVDSLLQFRYNLGSGEVTISYNATNFFDGGWHFIRMQRDKQDGYLLVDNQYVVEGSSPGVFVSLNTDKKVYIGGMPDIVHHTRRRFKNGFKGCITDVTLGTDMKLDLINEADVGQNVWQCS</sequence>
<dbReference type="AlphaFoldDB" id="A0A812EE43"/>
<dbReference type="InterPro" id="IPR001791">
    <property type="entry name" value="Laminin_G"/>
</dbReference>
<comment type="caution">
    <text evidence="3">The sequence shown here is derived from an EMBL/GenBank/DDBJ whole genome shotgun (WGS) entry which is preliminary data.</text>
</comment>
<gene>
    <name evidence="3" type="ORF">SPHA_71880</name>
</gene>
<dbReference type="OrthoDB" id="6144138at2759"/>
<name>A0A812EE43_ACAPH</name>
<reference evidence="3" key="1">
    <citation type="submission" date="2021-01" db="EMBL/GenBank/DDBJ databases">
        <authorList>
            <person name="Li R."/>
            <person name="Bekaert M."/>
        </authorList>
    </citation>
    <scope>NUCLEOTIDE SEQUENCE</scope>
    <source>
        <strain evidence="3">Farmed</strain>
    </source>
</reference>
<organism evidence="3 4">
    <name type="scientific">Acanthosepion pharaonis</name>
    <name type="common">Pharaoh cuttlefish</name>
    <name type="synonym">Sepia pharaonis</name>
    <dbReference type="NCBI Taxonomy" id="158019"/>
    <lineage>
        <taxon>Eukaryota</taxon>
        <taxon>Metazoa</taxon>
        <taxon>Spiralia</taxon>
        <taxon>Lophotrochozoa</taxon>
        <taxon>Mollusca</taxon>
        <taxon>Cephalopoda</taxon>
        <taxon>Coleoidea</taxon>
        <taxon>Decapodiformes</taxon>
        <taxon>Sepiida</taxon>
        <taxon>Sepiina</taxon>
        <taxon>Sepiidae</taxon>
        <taxon>Acanthosepion</taxon>
    </lineage>
</organism>
<feature type="domain" description="Laminin G" evidence="2">
    <location>
        <begin position="1"/>
        <end position="169"/>
    </location>
</feature>
<evidence type="ECO:0000313" key="4">
    <source>
        <dbReference type="Proteomes" id="UP000597762"/>
    </source>
</evidence>
<accession>A0A812EE43</accession>
<dbReference type="EMBL" id="CAHIKZ030005270">
    <property type="protein sequence ID" value="CAE1321852.1"/>
    <property type="molecule type" value="Genomic_DNA"/>
</dbReference>
<dbReference type="Gene3D" id="2.60.120.200">
    <property type="match status" value="1"/>
</dbReference>
<dbReference type="InterPro" id="IPR050372">
    <property type="entry name" value="Neurexin-related_CASP"/>
</dbReference>
<dbReference type="SUPFAM" id="SSF49899">
    <property type="entry name" value="Concanavalin A-like lectins/glucanases"/>
    <property type="match status" value="1"/>
</dbReference>
<dbReference type="InterPro" id="IPR013320">
    <property type="entry name" value="ConA-like_dom_sf"/>
</dbReference>
<evidence type="ECO:0000313" key="3">
    <source>
        <dbReference type="EMBL" id="CAE1321852.1"/>
    </source>
</evidence>
<proteinExistence type="predicted"/>
<evidence type="ECO:0000259" key="2">
    <source>
        <dbReference type="PROSITE" id="PS50025"/>
    </source>
</evidence>
<dbReference type="CDD" id="cd00110">
    <property type="entry name" value="LamG"/>
    <property type="match status" value="1"/>
</dbReference>
<dbReference type="Proteomes" id="UP000597762">
    <property type="component" value="Unassembled WGS sequence"/>
</dbReference>
<dbReference type="GO" id="GO:0016020">
    <property type="term" value="C:membrane"/>
    <property type="evidence" value="ECO:0007669"/>
    <property type="project" value="UniProtKB-SubCell"/>
</dbReference>
<feature type="disulfide bond" evidence="1">
    <location>
        <begin position="142"/>
        <end position="169"/>
    </location>
</feature>
<dbReference type="PANTHER" id="PTHR15036:SF85">
    <property type="entry name" value="SP2353, ISOFORM A"/>
    <property type="match status" value="1"/>
</dbReference>